<sequence>MSSPVASLSSSHVQVPLLIPAELRDSVLNGAAEIVVENGARRRCFLHIHSEEERVTAVESSTDPNDVVRRAHERWLEELRWARAVLWDDHRLRRFVRHGNHLVWPAQEHVDKVAAVVRQLIVCDEDGGAAALKRANDIARASEILAREAAQPGLHLLRDSTLPGQAVLYKVEQTRKRERDASAPSMPSVLSRVDGEAVEAAAWIAEVNQLSHAVSAVLQLQLAAAPLRRLVELLQKPSAVPSSSPSSTLAVRQRWKALVDQHRAWAEYQSLFADVAEICRSWGMSETCVAREVDAAIGAGCCVHLRTGVYMSVLHRRNLFLLLSARPRKLESVTAAEQHAVEAAVSPHTWVQCLDEGLVRVVPTPTNGVVPAALEPTIRQLFLSPTLSAVPLGECCAVSDLISVGADMQLVKLSSSFNPYVVVHGSRVDGGFAGDMPYYQSLQRERDRLVEERTNEQLRRGSAEPSPRGTASAGTSGSSVKAASSNSTAPQKRQPVSTAASDATNYLFKRSLVSVLAIAPSSKAEIQQHPSMQQFKSEANFDALLNAKLKEVAEFKGRKYQLRS</sequence>
<proteinExistence type="predicted"/>
<keyword evidence="3" id="KW-1185">Reference proteome</keyword>
<feature type="compositionally biased region" description="Polar residues" evidence="1">
    <location>
        <begin position="490"/>
        <end position="500"/>
    </location>
</feature>
<dbReference type="OMA" id="WAATMPS"/>
<dbReference type="EMBL" id="LGTL01000035">
    <property type="protein sequence ID" value="KPA73493.1"/>
    <property type="molecule type" value="Genomic_DNA"/>
</dbReference>
<evidence type="ECO:0000313" key="3">
    <source>
        <dbReference type="Proteomes" id="UP000037923"/>
    </source>
</evidence>
<evidence type="ECO:0000256" key="1">
    <source>
        <dbReference type="SAM" id="MobiDB-lite"/>
    </source>
</evidence>
<dbReference type="RefSeq" id="XP_015651932.1">
    <property type="nucleotide sequence ID" value="XM_015809450.1"/>
</dbReference>
<dbReference type="GeneID" id="26910095"/>
<feature type="region of interest" description="Disordered" evidence="1">
    <location>
        <begin position="451"/>
        <end position="500"/>
    </location>
</feature>
<dbReference type="Proteomes" id="UP000037923">
    <property type="component" value="Unassembled WGS sequence"/>
</dbReference>
<protein>
    <submittedName>
        <fullName evidence="2">Uncharacterized protein</fullName>
    </submittedName>
</protein>
<dbReference type="AlphaFoldDB" id="A0A0N0DQM1"/>
<dbReference type="VEuPathDB" id="TriTrypDB:LpyrH10_35_0270"/>
<comment type="caution">
    <text evidence="2">The sequence shown here is derived from an EMBL/GenBank/DDBJ whole genome shotgun (WGS) entry which is preliminary data.</text>
</comment>
<gene>
    <name evidence="2" type="ORF">ABB37_09812</name>
</gene>
<evidence type="ECO:0000313" key="2">
    <source>
        <dbReference type="EMBL" id="KPA73492.1"/>
    </source>
</evidence>
<organism evidence="2 3">
    <name type="scientific">Leptomonas pyrrhocoris</name>
    <name type="common">Firebug parasite</name>
    <dbReference type="NCBI Taxonomy" id="157538"/>
    <lineage>
        <taxon>Eukaryota</taxon>
        <taxon>Discoba</taxon>
        <taxon>Euglenozoa</taxon>
        <taxon>Kinetoplastea</taxon>
        <taxon>Metakinetoplastina</taxon>
        <taxon>Trypanosomatida</taxon>
        <taxon>Trypanosomatidae</taxon>
        <taxon>Leishmaniinae</taxon>
        <taxon>Leptomonas</taxon>
    </lineage>
</organism>
<dbReference type="EMBL" id="LGTL01000035">
    <property type="protein sequence ID" value="KPA73492.1"/>
    <property type="molecule type" value="Genomic_DNA"/>
</dbReference>
<name>A0A0N0DQM1_LEPPY</name>
<reference evidence="2 3" key="1">
    <citation type="submission" date="2015-07" db="EMBL/GenBank/DDBJ databases">
        <title>High-quality genome of monoxenous trypanosomatid Leptomonas pyrrhocoris.</title>
        <authorList>
            <person name="Flegontov P."/>
            <person name="Butenko A."/>
            <person name="Firsov S."/>
            <person name="Vlcek C."/>
            <person name="Logacheva M.D."/>
            <person name="Field M."/>
            <person name="Filatov D."/>
            <person name="Flegontova O."/>
            <person name="Gerasimov E."/>
            <person name="Jackson A.P."/>
            <person name="Kelly S."/>
            <person name="Opperdoes F."/>
            <person name="O'Reilly A."/>
            <person name="Votypka J."/>
            <person name="Yurchenko V."/>
            <person name="Lukes J."/>
        </authorList>
    </citation>
    <scope>NUCLEOTIDE SEQUENCE [LARGE SCALE GENOMIC DNA]</scope>
    <source>
        <strain evidence="2">H10</strain>
    </source>
</reference>
<accession>A0A0N0DQM1</accession>
<dbReference type="OrthoDB" id="242319at2759"/>
<dbReference type="RefSeq" id="XP_015651931.1">
    <property type="nucleotide sequence ID" value="XM_015809449.1"/>
</dbReference>
<feature type="compositionally biased region" description="Low complexity" evidence="1">
    <location>
        <begin position="469"/>
        <end position="489"/>
    </location>
</feature>
<feature type="compositionally biased region" description="Basic and acidic residues" evidence="1">
    <location>
        <begin position="451"/>
        <end position="462"/>
    </location>
</feature>